<dbReference type="InterPro" id="IPR050987">
    <property type="entry name" value="AtrR-like"/>
</dbReference>
<dbReference type="PANTHER" id="PTHR46910">
    <property type="entry name" value="TRANSCRIPTION FACTOR PDR1"/>
    <property type="match status" value="1"/>
</dbReference>
<reference evidence="2" key="1">
    <citation type="submission" date="2023-03" db="EMBL/GenBank/DDBJ databases">
        <title>Massive genome expansion in bonnet fungi (Mycena s.s.) driven by repeated elements and novel gene families across ecological guilds.</title>
        <authorList>
            <consortium name="Lawrence Berkeley National Laboratory"/>
            <person name="Harder C.B."/>
            <person name="Miyauchi S."/>
            <person name="Viragh M."/>
            <person name="Kuo A."/>
            <person name="Thoen E."/>
            <person name="Andreopoulos B."/>
            <person name="Lu D."/>
            <person name="Skrede I."/>
            <person name="Drula E."/>
            <person name="Henrissat B."/>
            <person name="Morin E."/>
            <person name="Kohler A."/>
            <person name="Barry K."/>
            <person name="LaButti K."/>
            <person name="Morin E."/>
            <person name="Salamov A."/>
            <person name="Lipzen A."/>
            <person name="Mereny Z."/>
            <person name="Hegedus B."/>
            <person name="Baldrian P."/>
            <person name="Stursova M."/>
            <person name="Weitz H."/>
            <person name="Taylor A."/>
            <person name="Grigoriev I.V."/>
            <person name="Nagy L.G."/>
            <person name="Martin F."/>
            <person name="Kauserud H."/>
        </authorList>
    </citation>
    <scope>NUCLEOTIDE SEQUENCE</scope>
    <source>
        <strain evidence="2">9284</strain>
    </source>
</reference>
<evidence type="ECO:0000313" key="2">
    <source>
        <dbReference type="EMBL" id="KAJ7634539.1"/>
    </source>
</evidence>
<comment type="caution">
    <text evidence="2">The sequence shown here is derived from an EMBL/GenBank/DDBJ whole genome shotgun (WGS) entry which is preliminary data.</text>
</comment>
<gene>
    <name evidence="2" type="ORF">FB45DRAFT_469159</name>
</gene>
<keyword evidence="3" id="KW-1185">Reference proteome</keyword>
<protein>
    <recommendedName>
        <fullName evidence="4">Transcription factor domain-containing protein</fullName>
    </recommendedName>
</protein>
<proteinExistence type="predicted"/>
<organism evidence="2 3">
    <name type="scientific">Roridomyces roridus</name>
    <dbReference type="NCBI Taxonomy" id="1738132"/>
    <lineage>
        <taxon>Eukaryota</taxon>
        <taxon>Fungi</taxon>
        <taxon>Dikarya</taxon>
        <taxon>Basidiomycota</taxon>
        <taxon>Agaricomycotina</taxon>
        <taxon>Agaricomycetes</taxon>
        <taxon>Agaricomycetidae</taxon>
        <taxon>Agaricales</taxon>
        <taxon>Marasmiineae</taxon>
        <taxon>Mycenaceae</taxon>
        <taxon>Roridomyces</taxon>
    </lineage>
</organism>
<dbReference type="Proteomes" id="UP001221142">
    <property type="component" value="Unassembled WGS sequence"/>
</dbReference>
<evidence type="ECO:0008006" key="4">
    <source>
        <dbReference type="Google" id="ProtNLM"/>
    </source>
</evidence>
<dbReference type="GO" id="GO:0003700">
    <property type="term" value="F:DNA-binding transcription factor activity"/>
    <property type="evidence" value="ECO:0007669"/>
    <property type="project" value="InterPro"/>
</dbReference>
<evidence type="ECO:0000256" key="1">
    <source>
        <dbReference type="ARBA" id="ARBA00023242"/>
    </source>
</evidence>
<keyword evidence="1" id="KW-0539">Nucleus</keyword>
<accession>A0AAD7BYY7</accession>
<sequence length="257" mass="29228">METRILDVDLDRHTVKLLKRTAARDTCIRVWLSCHFCISLLSSYNLDFPVDCDDEYWETDDPATAFKQPLGKPSITSYAIAYCKLIEIIGMAQRTIYEENPKSGNDEWTKEVIANLDSALNDWIDQVPMHLRWDPHMVDPVFATQSAVLYACYYHVQIQIHRIFVNCPNMGLGVPVYASLAICTSSARACSHVMDVATRKGFLTNPYLLNAVFDSALLLLLNVWGGRHVGITVDPKKCMQDVEMCIRVFQVYEPRSV</sequence>
<dbReference type="EMBL" id="JARKIF010000007">
    <property type="protein sequence ID" value="KAJ7634539.1"/>
    <property type="molecule type" value="Genomic_DNA"/>
</dbReference>
<dbReference type="AlphaFoldDB" id="A0AAD7BYY7"/>
<evidence type="ECO:0000313" key="3">
    <source>
        <dbReference type="Proteomes" id="UP001221142"/>
    </source>
</evidence>
<dbReference type="CDD" id="cd12148">
    <property type="entry name" value="fungal_TF_MHR"/>
    <property type="match status" value="1"/>
</dbReference>
<dbReference type="PANTHER" id="PTHR46910:SF38">
    <property type="entry name" value="ZN(2)-C6 FUNGAL-TYPE DOMAIN-CONTAINING PROTEIN"/>
    <property type="match status" value="1"/>
</dbReference>
<name>A0AAD7BYY7_9AGAR</name>